<evidence type="ECO:0000313" key="3">
    <source>
        <dbReference type="Proteomes" id="UP001374535"/>
    </source>
</evidence>
<evidence type="ECO:0000256" key="1">
    <source>
        <dbReference type="SAM" id="Phobius"/>
    </source>
</evidence>
<evidence type="ECO:0000313" key="2">
    <source>
        <dbReference type="EMBL" id="WVZ05943.1"/>
    </source>
</evidence>
<dbReference type="AlphaFoldDB" id="A0AAQ3RUT6"/>
<gene>
    <name evidence="2" type="ORF">V8G54_019289</name>
</gene>
<feature type="transmembrane region" description="Helical" evidence="1">
    <location>
        <begin position="29"/>
        <end position="52"/>
    </location>
</feature>
<keyword evidence="1" id="KW-0472">Membrane</keyword>
<keyword evidence="3" id="KW-1185">Reference proteome</keyword>
<proteinExistence type="predicted"/>
<organism evidence="2 3">
    <name type="scientific">Vigna mungo</name>
    <name type="common">Black gram</name>
    <name type="synonym">Phaseolus mungo</name>
    <dbReference type="NCBI Taxonomy" id="3915"/>
    <lineage>
        <taxon>Eukaryota</taxon>
        <taxon>Viridiplantae</taxon>
        <taxon>Streptophyta</taxon>
        <taxon>Embryophyta</taxon>
        <taxon>Tracheophyta</taxon>
        <taxon>Spermatophyta</taxon>
        <taxon>Magnoliopsida</taxon>
        <taxon>eudicotyledons</taxon>
        <taxon>Gunneridae</taxon>
        <taxon>Pentapetalae</taxon>
        <taxon>rosids</taxon>
        <taxon>fabids</taxon>
        <taxon>Fabales</taxon>
        <taxon>Fabaceae</taxon>
        <taxon>Papilionoideae</taxon>
        <taxon>50 kb inversion clade</taxon>
        <taxon>NPAAA clade</taxon>
        <taxon>indigoferoid/millettioid clade</taxon>
        <taxon>Phaseoleae</taxon>
        <taxon>Vigna</taxon>
    </lineage>
</organism>
<dbReference type="Proteomes" id="UP001374535">
    <property type="component" value="Chromosome 6"/>
</dbReference>
<reference evidence="2 3" key="1">
    <citation type="journal article" date="2023" name="Life. Sci Alliance">
        <title>Evolutionary insights into 3D genome organization and epigenetic landscape of Vigna mungo.</title>
        <authorList>
            <person name="Junaid A."/>
            <person name="Singh B."/>
            <person name="Bhatia S."/>
        </authorList>
    </citation>
    <scope>NUCLEOTIDE SEQUENCE [LARGE SCALE GENOMIC DNA]</scope>
    <source>
        <strain evidence="2">Urdbean</strain>
    </source>
</reference>
<dbReference type="EMBL" id="CP144695">
    <property type="protein sequence ID" value="WVZ05943.1"/>
    <property type="molecule type" value="Genomic_DNA"/>
</dbReference>
<accession>A0AAQ3RUT6</accession>
<keyword evidence="1" id="KW-1133">Transmembrane helix</keyword>
<name>A0AAQ3RUT6_VIGMU</name>
<sequence length="152" mass="17586">MKRRLSNLTFSYGYLVITSISYLPNLMDFFMSSVISCRINLISCLSFILWFSTLRNSLAGIKITVSLHCIKVEVESMTQFKSGRLFLLKNLFSLSLCLPHYTFLFSQPSQSSIFVLIFLFDVRSILHDHVCIESWVMIKLRPAQISIIKIFL</sequence>
<feature type="transmembrane region" description="Helical" evidence="1">
    <location>
        <begin position="5"/>
        <end position="23"/>
    </location>
</feature>
<protein>
    <submittedName>
        <fullName evidence="2">Uncharacterized protein</fullName>
    </submittedName>
</protein>
<keyword evidence="1" id="KW-0812">Transmembrane</keyword>